<dbReference type="Proteomes" id="UP000758603">
    <property type="component" value="Unassembled WGS sequence"/>
</dbReference>
<sequence length="278" mass="30830">MFSFSGAGKGAGFILLNIVRGCNIMVFTTLAVSSAVLMVVAKMPNGYTFFSDVPMAFIIIVCSLLGLSEMGVWSTWFGIYWPTFGPNHGFTWLGGSMILMGSHILGKLSDDRFAQDKMGIIFWNVCMAAGILSYIFGFTNIIMSWWFGKREGRNIRTYRNSGAIEPERGWKGDEASKYSDSYSTSKASHASIKEERTRSIFNPFGKSKKHQISGPVVLDDVEKGNSPVLDRGSPIVPSIQRPPTLQHPAMRNTPSRYSEASHLPNPYNPSIYQKDNVV</sequence>
<feature type="region of interest" description="Disordered" evidence="1">
    <location>
        <begin position="227"/>
        <end position="278"/>
    </location>
</feature>
<dbReference type="AlphaFoldDB" id="A0A9P8ZZ27"/>
<dbReference type="OrthoDB" id="5327148at2759"/>
<keyword evidence="2" id="KW-0472">Membrane</keyword>
<feature type="transmembrane region" description="Helical" evidence="2">
    <location>
        <begin position="12"/>
        <end position="41"/>
    </location>
</feature>
<dbReference type="EMBL" id="JAGPXC010000002">
    <property type="protein sequence ID" value="KAH6656747.1"/>
    <property type="molecule type" value="Genomic_DNA"/>
</dbReference>
<accession>A0A9P8ZZ27</accession>
<evidence type="ECO:0000313" key="4">
    <source>
        <dbReference type="EMBL" id="KAH6656747.1"/>
    </source>
</evidence>
<feature type="transmembrane region" description="Helical" evidence="2">
    <location>
        <begin position="89"/>
        <end position="108"/>
    </location>
</feature>
<keyword evidence="5" id="KW-1185">Reference proteome</keyword>
<evidence type="ECO:0000313" key="5">
    <source>
        <dbReference type="Proteomes" id="UP000758603"/>
    </source>
</evidence>
<dbReference type="Pfam" id="PF24535">
    <property type="entry name" value="DUF7598"/>
    <property type="match status" value="1"/>
</dbReference>
<feature type="compositionally biased region" description="Polar residues" evidence="1">
    <location>
        <begin position="268"/>
        <end position="278"/>
    </location>
</feature>
<dbReference type="InterPro" id="IPR056019">
    <property type="entry name" value="DUF7598"/>
</dbReference>
<reference evidence="4" key="1">
    <citation type="journal article" date="2021" name="Nat. Commun.">
        <title>Genetic determinants of endophytism in the Arabidopsis root mycobiome.</title>
        <authorList>
            <person name="Mesny F."/>
            <person name="Miyauchi S."/>
            <person name="Thiergart T."/>
            <person name="Pickel B."/>
            <person name="Atanasova L."/>
            <person name="Karlsson M."/>
            <person name="Huettel B."/>
            <person name="Barry K.W."/>
            <person name="Haridas S."/>
            <person name="Chen C."/>
            <person name="Bauer D."/>
            <person name="Andreopoulos W."/>
            <person name="Pangilinan J."/>
            <person name="LaButti K."/>
            <person name="Riley R."/>
            <person name="Lipzen A."/>
            <person name="Clum A."/>
            <person name="Drula E."/>
            <person name="Henrissat B."/>
            <person name="Kohler A."/>
            <person name="Grigoriev I.V."/>
            <person name="Martin F.M."/>
            <person name="Hacquard S."/>
        </authorList>
    </citation>
    <scope>NUCLEOTIDE SEQUENCE</scope>
    <source>
        <strain evidence="4">MPI-SDFR-AT-0073</strain>
    </source>
</reference>
<protein>
    <recommendedName>
        <fullName evidence="3">DUF7598 domain-containing protein</fullName>
    </recommendedName>
</protein>
<feature type="domain" description="DUF7598" evidence="3">
    <location>
        <begin position="12"/>
        <end position="145"/>
    </location>
</feature>
<name>A0A9P8ZZ27_9PEZI</name>
<proteinExistence type="predicted"/>
<keyword evidence="2" id="KW-0812">Transmembrane</keyword>
<dbReference type="GeneID" id="70124088"/>
<gene>
    <name evidence="4" type="ORF">BKA67DRAFT_166653</name>
</gene>
<dbReference type="RefSeq" id="XP_045960981.1">
    <property type="nucleotide sequence ID" value="XM_046095195.1"/>
</dbReference>
<organism evidence="4 5">
    <name type="scientific">Truncatella angustata</name>
    <dbReference type="NCBI Taxonomy" id="152316"/>
    <lineage>
        <taxon>Eukaryota</taxon>
        <taxon>Fungi</taxon>
        <taxon>Dikarya</taxon>
        <taxon>Ascomycota</taxon>
        <taxon>Pezizomycotina</taxon>
        <taxon>Sordariomycetes</taxon>
        <taxon>Xylariomycetidae</taxon>
        <taxon>Amphisphaeriales</taxon>
        <taxon>Sporocadaceae</taxon>
        <taxon>Truncatella</taxon>
    </lineage>
</organism>
<feature type="transmembrane region" description="Helical" evidence="2">
    <location>
        <begin position="120"/>
        <end position="147"/>
    </location>
</feature>
<comment type="caution">
    <text evidence="4">The sequence shown here is derived from an EMBL/GenBank/DDBJ whole genome shotgun (WGS) entry which is preliminary data.</text>
</comment>
<evidence type="ECO:0000256" key="1">
    <source>
        <dbReference type="SAM" id="MobiDB-lite"/>
    </source>
</evidence>
<evidence type="ECO:0000259" key="3">
    <source>
        <dbReference type="Pfam" id="PF24535"/>
    </source>
</evidence>
<evidence type="ECO:0000256" key="2">
    <source>
        <dbReference type="SAM" id="Phobius"/>
    </source>
</evidence>
<feature type="transmembrane region" description="Helical" evidence="2">
    <location>
        <begin position="53"/>
        <end position="77"/>
    </location>
</feature>
<keyword evidence="2" id="KW-1133">Transmembrane helix</keyword>